<name>A0A162GUX2_9ABAC</name>
<protein>
    <submittedName>
        <fullName evidence="1">P40</fullName>
    </submittedName>
</protein>
<dbReference type="KEGG" id="vg:27429877"/>
<dbReference type="InterPro" id="IPR008562">
    <property type="entry name" value="AcMNPV_C42"/>
</dbReference>
<evidence type="ECO:0000313" key="1">
    <source>
        <dbReference type="EMBL" id="AKR17377.1"/>
    </source>
</evidence>
<organism evidence="1 2">
    <name type="scientific">Urbanus proteus nucleopolyhedrovirus</name>
    <dbReference type="NCBI Taxonomy" id="1675866"/>
    <lineage>
        <taxon>Viruses</taxon>
        <taxon>Viruses incertae sedis</taxon>
        <taxon>Naldaviricetes</taxon>
        <taxon>Lefavirales</taxon>
        <taxon>Baculoviridae</taxon>
        <taxon>Alphabaculovirus</taxon>
        <taxon>Alphabaculovirus urprotei</taxon>
    </lineage>
</organism>
<dbReference type="RefSeq" id="YP_009250067.1">
    <property type="nucleotide sequence ID" value="NC_029997.2"/>
</dbReference>
<accession>A0A162GUX2</accession>
<evidence type="ECO:0000313" key="2">
    <source>
        <dbReference type="Proteomes" id="UP000201861"/>
    </source>
</evidence>
<dbReference type="GeneID" id="27429877"/>
<dbReference type="Pfam" id="PF05815">
    <property type="entry name" value="AcMNPV_Orf101"/>
    <property type="match status" value="1"/>
</dbReference>
<gene>
    <name evidence="1" type="primary">p40</name>
</gene>
<sequence>MSDVLLFLQIEKLKNKIDPTMRMDVWSKFFVLLADPNATLQWSSDEFVEFLTTVAQLSVANSRETNATLASQFTSGIYDQIDSTNAVNPPRKIFNIFNNNEIAKTNTKTLKTLTTYHDHYKKVCKKLLQQYTLMSTSSTEFKIGDLVACIIYLMLNQSLNGLFKLLEPADNQTQCIPNYTSEELYNLTELLRVVIEMPSVIIDENNIKNLKLTFNKIYDYPISRFPRIIYLNNDNLNKDKQCTIEEIITERADFISRQHSQQLIKENTKIPSCDDDDLINELINVTSDFSVQRMFYNAANSIFYTTMNNFASSNCYFNVDDYNNIYKSLDVIKSVSENLCEDTTNSIQSEALTYYLNNRPMLNSKRAKKY</sequence>
<dbReference type="Proteomes" id="UP000201861">
    <property type="component" value="Segment"/>
</dbReference>
<dbReference type="EMBL" id="KR011717">
    <property type="protein sequence ID" value="AKR17377.1"/>
    <property type="molecule type" value="Genomic_DNA"/>
</dbReference>
<keyword evidence="2" id="KW-1185">Reference proteome</keyword>
<proteinExistence type="predicted"/>
<reference evidence="1" key="1">
    <citation type="submission" date="2017-04" db="EMBL/GenBank/DDBJ databases">
        <title>Complete genome sequence of Urbanus proteus nucleopolyhedrovirus (UrprNPV).</title>
        <authorList>
            <person name="Santos E.R."/>
            <person name="Melo F.L."/>
            <person name="Sosa-Gomez D.R."/>
            <person name="Ribeiro B.M."/>
            <person name="Ardisson-Araujo D.M.P."/>
        </authorList>
    </citation>
    <scope>NUCLEOTIDE SEQUENCE [LARGE SCALE GENOMIC DNA]</scope>
    <source>
        <strain evidence="1">Southern Brazil</strain>
    </source>
</reference>
<dbReference type="OrthoDB" id="7368at10239"/>